<dbReference type="Pfam" id="PF00015">
    <property type="entry name" value="MCPsignal"/>
    <property type="match status" value="1"/>
</dbReference>
<keyword evidence="5" id="KW-0812">Transmembrane</keyword>
<dbReference type="SMART" id="SM00283">
    <property type="entry name" value="MA"/>
    <property type="match status" value="1"/>
</dbReference>
<evidence type="ECO:0000313" key="9">
    <source>
        <dbReference type="Proteomes" id="UP001501757"/>
    </source>
</evidence>
<protein>
    <submittedName>
        <fullName evidence="8">Methyl-accepting chemotaxis protein</fullName>
    </submittedName>
</protein>
<comment type="subcellular location">
    <subcellularLocation>
        <location evidence="1">Membrane</location>
    </subcellularLocation>
</comment>
<name>A0ABN0WTJ2_9ALTE</name>
<dbReference type="Gene3D" id="1.10.287.950">
    <property type="entry name" value="Methyl-accepting chemotaxis protein"/>
    <property type="match status" value="1"/>
</dbReference>
<keyword evidence="5" id="KW-0472">Membrane</keyword>
<dbReference type="Proteomes" id="UP001501757">
    <property type="component" value="Unassembled WGS sequence"/>
</dbReference>
<dbReference type="CDD" id="cd11386">
    <property type="entry name" value="MCP_signal"/>
    <property type="match status" value="1"/>
</dbReference>
<feature type="domain" description="Methyl-accepting transducer" evidence="6">
    <location>
        <begin position="262"/>
        <end position="498"/>
    </location>
</feature>
<dbReference type="EMBL" id="BAAAEI010000006">
    <property type="protein sequence ID" value="GAA0346370.1"/>
    <property type="molecule type" value="Genomic_DNA"/>
</dbReference>
<dbReference type="Gene3D" id="6.10.340.10">
    <property type="match status" value="1"/>
</dbReference>
<dbReference type="RefSeq" id="WP_343842179.1">
    <property type="nucleotide sequence ID" value="NZ_BAAAEI010000006.1"/>
</dbReference>
<dbReference type="PROSITE" id="PS50111">
    <property type="entry name" value="CHEMOTAXIS_TRANSDUC_2"/>
    <property type="match status" value="1"/>
</dbReference>
<keyword evidence="5" id="KW-1133">Transmembrane helix</keyword>
<evidence type="ECO:0000313" key="8">
    <source>
        <dbReference type="EMBL" id="GAA0346370.1"/>
    </source>
</evidence>
<dbReference type="PANTHER" id="PTHR32089:SF112">
    <property type="entry name" value="LYSOZYME-LIKE PROTEIN-RELATED"/>
    <property type="match status" value="1"/>
</dbReference>
<dbReference type="PANTHER" id="PTHR32089">
    <property type="entry name" value="METHYL-ACCEPTING CHEMOTAXIS PROTEIN MCPB"/>
    <property type="match status" value="1"/>
</dbReference>
<dbReference type="SUPFAM" id="SSF58104">
    <property type="entry name" value="Methyl-accepting chemotaxis protein (MCP) signaling domain"/>
    <property type="match status" value="1"/>
</dbReference>
<evidence type="ECO:0000256" key="2">
    <source>
        <dbReference type="ARBA" id="ARBA00023224"/>
    </source>
</evidence>
<reference evidence="8 9" key="1">
    <citation type="journal article" date="2019" name="Int. J. Syst. Evol. Microbiol.">
        <title>The Global Catalogue of Microorganisms (GCM) 10K type strain sequencing project: providing services to taxonomists for standard genome sequencing and annotation.</title>
        <authorList>
            <consortium name="The Broad Institute Genomics Platform"/>
            <consortium name="The Broad Institute Genome Sequencing Center for Infectious Disease"/>
            <person name="Wu L."/>
            <person name="Ma J."/>
        </authorList>
    </citation>
    <scope>NUCLEOTIDE SEQUENCE [LARGE SCALE GENOMIC DNA]</scope>
    <source>
        <strain evidence="8 9">JCM 13378</strain>
    </source>
</reference>
<dbReference type="Pfam" id="PF00672">
    <property type="entry name" value="HAMP"/>
    <property type="match status" value="1"/>
</dbReference>
<feature type="transmembrane region" description="Helical" evidence="5">
    <location>
        <begin position="181"/>
        <end position="202"/>
    </location>
</feature>
<organism evidence="8 9">
    <name type="scientific">Bowmanella denitrificans</name>
    <dbReference type="NCBI Taxonomy" id="366582"/>
    <lineage>
        <taxon>Bacteria</taxon>
        <taxon>Pseudomonadati</taxon>
        <taxon>Pseudomonadota</taxon>
        <taxon>Gammaproteobacteria</taxon>
        <taxon>Alteromonadales</taxon>
        <taxon>Alteromonadaceae</taxon>
        <taxon>Bowmanella</taxon>
    </lineage>
</organism>
<proteinExistence type="inferred from homology"/>
<dbReference type="InterPro" id="IPR004089">
    <property type="entry name" value="MCPsignal_dom"/>
</dbReference>
<evidence type="ECO:0000259" key="6">
    <source>
        <dbReference type="PROSITE" id="PS50111"/>
    </source>
</evidence>
<keyword evidence="2 4" id="KW-0807">Transducer</keyword>
<evidence type="ECO:0000256" key="3">
    <source>
        <dbReference type="ARBA" id="ARBA00029447"/>
    </source>
</evidence>
<gene>
    <name evidence="8" type="ORF">GCM10009092_08550</name>
</gene>
<evidence type="ECO:0000256" key="4">
    <source>
        <dbReference type="PROSITE-ProRule" id="PRU00284"/>
    </source>
</evidence>
<dbReference type="CDD" id="cd06225">
    <property type="entry name" value="HAMP"/>
    <property type="match status" value="1"/>
</dbReference>
<evidence type="ECO:0000256" key="5">
    <source>
        <dbReference type="SAM" id="Phobius"/>
    </source>
</evidence>
<comment type="similarity">
    <text evidence="3">Belongs to the methyl-accepting chemotaxis (MCP) protein family.</text>
</comment>
<accession>A0ABN0WTJ2</accession>
<evidence type="ECO:0000256" key="1">
    <source>
        <dbReference type="ARBA" id="ARBA00004370"/>
    </source>
</evidence>
<comment type="caution">
    <text evidence="8">The sequence shown here is derived from an EMBL/GenBank/DDBJ whole genome shotgun (WGS) entry which is preliminary data.</text>
</comment>
<dbReference type="SMART" id="SM00304">
    <property type="entry name" value="HAMP"/>
    <property type="match status" value="1"/>
</dbReference>
<keyword evidence="9" id="KW-1185">Reference proteome</keyword>
<sequence>MTLKKQLLSAFTIILVLMVTSSLVLWGAVNRQTQIAEEVAGDDVPGAMLYLTMIDEMRDMHAAALTFLHGESGQKDIFNSNYRQFMDAHQQLVPLESRSSQDREKMSRLADWMKAYHQGVNSQIFAVFDTNRHREFLQLHRKFEDQYLEPLEDILETSASEEESDARAALNTLVADLKMSLTILLVCTLIAIVIGVFVALYLSNRITSKVQKVLSAAEKIAQGDLSQGRVPHNGQDELDSLAAASNQMSDALTSLLRHIRELSHSVQDGSSQIDAISGSIATQSKASSSQSAQVATAIEEMSATIGEVAQQSQIAASSSDEAKNMALTGGKVVSETVSQIKSASTMVQTSAEDVAELGRLSTQIENIIGVIGSIAEQTNLLALNAAIESARAGEQGRGFAVVADEVRTLAARTTQATEEVAQSIRAIQGRTQQAVGSMNQCVQQVNRSVELAEEAGRSLEGIVHGAEQIAAMVQSIATATEEQSAVAQEMARDIAKIDDYSKQSLQDTQGAAQSAKDLMGKSQNLTESIARFKLPA</sequence>
<feature type="domain" description="HAMP" evidence="7">
    <location>
        <begin position="204"/>
        <end position="257"/>
    </location>
</feature>
<dbReference type="InterPro" id="IPR003660">
    <property type="entry name" value="HAMP_dom"/>
</dbReference>
<evidence type="ECO:0000259" key="7">
    <source>
        <dbReference type="PROSITE" id="PS50885"/>
    </source>
</evidence>
<dbReference type="PROSITE" id="PS50885">
    <property type="entry name" value="HAMP"/>
    <property type="match status" value="1"/>
</dbReference>
<feature type="transmembrane region" description="Helical" evidence="5">
    <location>
        <begin position="7"/>
        <end position="29"/>
    </location>
</feature>